<dbReference type="HAMAP" id="MF_01147">
    <property type="entry name" value="Lgt"/>
    <property type="match status" value="1"/>
</dbReference>
<comment type="similarity">
    <text evidence="1 7">Belongs to the Lgt family.</text>
</comment>
<feature type="transmembrane region" description="Helical" evidence="7">
    <location>
        <begin position="233"/>
        <end position="253"/>
    </location>
</feature>
<dbReference type="GO" id="GO:0005886">
    <property type="term" value="C:plasma membrane"/>
    <property type="evidence" value="ECO:0007669"/>
    <property type="project" value="UniProtKB-SubCell"/>
</dbReference>
<dbReference type="Pfam" id="PF01790">
    <property type="entry name" value="LGT"/>
    <property type="match status" value="1"/>
</dbReference>
<feature type="transmembrane region" description="Helical" evidence="7">
    <location>
        <begin position="84"/>
        <end position="107"/>
    </location>
</feature>
<evidence type="ECO:0000256" key="3">
    <source>
        <dbReference type="ARBA" id="ARBA00022679"/>
    </source>
</evidence>
<feature type="transmembrane region" description="Helical" evidence="7">
    <location>
        <begin position="173"/>
        <end position="192"/>
    </location>
</feature>
<dbReference type="SFLD" id="SFLDG01129">
    <property type="entry name" value="C1.5:_HAD__Beta-PGM__Phosphata"/>
    <property type="match status" value="1"/>
</dbReference>
<dbReference type="InterPro" id="IPR001640">
    <property type="entry name" value="Lgt"/>
</dbReference>
<dbReference type="PANTHER" id="PTHR30589">
    <property type="entry name" value="PROLIPOPROTEIN DIACYLGLYCERYL TRANSFERASE"/>
    <property type="match status" value="1"/>
</dbReference>
<dbReference type="AlphaFoldDB" id="A0A7W8CYU9"/>
<dbReference type="SUPFAM" id="SSF56784">
    <property type="entry name" value="HAD-like"/>
    <property type="match status" value="1"/>
</dbReference>
<dbReference type="InterPro" id="IPR006439">
    <property type="entry name" value="HAD-SF_hydro_IA"/>
</dbReference>
<proteinExistence type="inferred from homology"/>
<dbReference type="InterPro" id="IPR023198">
    <property type="entry name" value="PGP-like_dom2"/>
</dbReference>
<accession>A0A7W8CYU9</accession>
<keyword evidence="9" id="KW-1185">Reference proteome</keyword>
<keyword evidence="8" id="KW-0449">Lipoprotein</keyword>
<dbReference type="Gene3D" id="3.40.50.1000">
    <property type="entry name" value="HAD superfamily/HAD-like"/>
    <property type="match status" value="1"/>
</dbReference>
<feature type="transmembrane region" description="Helical" evidence="7">
    <location>
        <begin position="55"/>
        <end position="72"/>
    </location>
</feature>
<evidence type="ECO:0000256" key="7">
    <source>
        <dbReference type="HAMAP-Rule" id="MF_01147"/>
    </source>
</evidence>
<organism evidence="8 9">
    <name type="scientific">Catenisphaera adipataccumulans</name>
    <dbReference type="NCBI Taxonomy" id="700500"/>
    <lineage>
        <taxon>Bacteria</taxon>
        <taxon>Bacillati</taxon>
        <taxon>Bacillota</taxon>
        <taxon>Erysipelotrichia</taxon>
        <taxon>Erysipelotrichales</taxon>
        <taxon>Erysipelotrichaceae</taxon>
        <taxon>Catenisphaera</taxon>
    </lineage>
</organism>
<dbReference type="EC" id="2.5.1.145" evidence="7"/>
<evidence type="ECO:0000256" key="5">
    <source>
        <dbReference type="ARBA" id="ARBA00022989"/>
    </source>
</evidence>
<dbReference type="InterPro" id="IPR041492">
    <property type="entry name" value="HAD_2"/>
</dbReference>
<keyword evidence="5 7" id="KW-1133">Transmembrane helix</keyword>
<dbReference type="GO" id="GO:0042158">
    <property type="term" value="P:lipoprotein biosynthetic process"/>
    <property type="evidence" value="ECO:0007669"/>
    <property type="project" value="UniProtKB-UniRule"/>
</dbReference>
<sequence>MSPDSRYILSLGSFHIAWYAVLILTGALCAYALAQRTMKKWGYEHSILEDYLLPMLLTGIIGARIYYVIFQWPYYSQNPNEIVAIWHGGLAIHGGLIAGLLFSIVYFKKRKISCLRMFDAIMPNVLLAQAFGRWGNFMNQEAYGGIVPESYYAHFPQFIKERMYIDGAYRQPTFLYESVLDLCGFLFIYFIFRRHLYRRRGDAGWMYLIWYGISRFIVEGMRTDSLMAGSLRMAQVISVVFVIVGICGLAGLFHRRQKPTVIFDLDGVLIDSKPLIFDTFTKVMRDHQPDRQLTEAELETVLGPTLEESFRRFLSDEDPDQLVEEYESIMFAHYDQVKPMPHASETVKALKDMHIPMAVVSNKRHDAVCRGLEVTGLNEYFEVVLGVQDLPAPKPSASGLIKACDLLHTNHDDCVYIGDTAGDIETAKNMAAFSVAYGQDTQMAALHPCAQISDLSQLVDLIKEDRTWSDNTIW</sequence>
<name>A0A7W8CYU9_9FIRM</name>
<reference evidence="8 9" key="1">
    <citation type="submission" date="2020-08" db="EMBL/GenBank/DDBJ databases">
        <title>Genomic Encyclopedia of Type Strains, Phase IV (KMG-IV): sequencing the most valuable type-strain genomes for metagenomic binning, comparative biology and taxonomic classification.</title>
        <authorList>
            <person name="Goeker M."/>
        </authorList>
    </citation>
    <scope>NUCLEOTIDE SEQUENCE [LARGE SCALE GENOMIC DNA]</scope>
    <source>
        <strain evidence="8 9">DSM 25799</strain>
    </source>
</reference>
<evidence type="ECO:0000256" key="6">
    <source>
        <dbReference type="ARBA" id="ARBA00023136"/>
    </source>
</evidence>
<comment type="pathway">
    <text evidence="7">Protein modification; lipoprotein biosynthesis (diacylglyceryl transfer).</text>
</comment>
<dbReference type="NCBIfam" id="TIGR01509">
    <property type="entry name" value="HAD-SF-IA-v3"/>
    <property type="match status" value="1"/>
</dbReference>
<evidence type="ECO:0000313" key="9">
    <source>
        <dbReference type="Proteomes" id="UP000539953"/>
    </source>
</evidence>
<comment type="catalytic activity">
    <reaction evidence="7">
        <text>L-cysteinyl-[prolipoprotein] + a 1,2-diacyl-sn-glycero-3-phospho-(1'-sn-glycerol) = an S-1,2-diacyl-sn-glyceryl-L-cysteinyl-[prolipoprotein] + sn-glycerol 1-phosphate + H(+)</text>
        <dbReference type="Rhea" id="RHEA:56712"/>
        <dbReference type="Rhea" id="RHEA-COMP:14679"/>
        <dbReference type="Rhea" id="RHEA-COMP:14680"/>
        <dbReference type="ChEBI" id="CHEBI:15378"/>
        <dbReference type="ChEBI" id="CHEBI:29950"/>
        <dbReference type="ChEBI" id="CHEBI:57685"/>
        <dbReference type="ChEBI" id="CHEBI:64716"/>
        <dbReference type="ChEBI" id="CHEBI:140658"/>
        <dbReference type="EC" id="2.5.1.145"/>
    </reaction>
</comment>
<dbReference type="InterPro" id="IPR036412">
    <property type="entry name" value="HAD-like_sf"/>
</dbReference>
<keyword evidence="4 7" id="KW-0812">Transmembrane</keyword>
<feature type="binding site" evidence="7">
    <location>
        <position position="133"/>
    </location>
    <ligand>
        <name>a 1,2-diacyl-sn-glycero-3-phospho-(1'-sn-glycerol)</name>
        <dbReference type="ChEBI" id="CHEBI:64716"/>
    </ligand>
</feature>
<evidence type="ECO:0000256" key="2">
    <source>
        <dbReference type="ARBA" id="ARBA00022475"/>
    </source>
</evidence>
<dbReference type="Proteomes" id="UP000539953">
    <property type="component" value="Unassembled WGS sequence"/>
</dbReference>
<evidence type="ECO:0000256" key="4">
    <source>
        <dbReference type="ARBA" id="ARBA00022692"/>
    </source>
</evidence>
<keyword evidence="3 7" id="KW-0808">Transferase</keyword>
<protein>
    <recommendedName>
        <fullName evidence="7">Phosphatidylglycerol--prolipoprotein diacylglyceryl transferase</fullName>
        <ecNumber evidence="7">2.5.1.145</ecNumber>
    </recommendedName>
</protein>
<keyword evidence="6 7" id="KW-0472">Membrane</keyword>
<dbReference type="NCBIfam" id="TIGR00544">
    <property type="entry name" value="lgt"/>
    <property type="match status" value="1"/>
</dbReference>
<evidence type="ECO:0000256" key="1">
    <source>
        <dbReference type="ARBA" id="ARBA00007150"/>
    </source>
</evidence>
<dbReference type="NCBIfam" id="TIGR01549">
    <property type="entry name" value="HAD-SF-IA-v1"/>
    <property type="match status" value="1"/>
</dbReference>
<dbReference type="Gene3D" id="1.10.150.240">
    <property type="entry name" value="Putative phosphatase, domain 2"/>
    <property type="match status" value="1"/>
</dbReference>
<feature type="transmembrane region" description="Helical" evidence="7">
    <location>
        <begin position="204"/>
        <end position="221"/>
    </location>
</feature>
<dbReference type="RefSeq" id="WP_246346017.1">
    <property type="nucleotide sequence ID" value="NZ_JACHHK010000002.1"/>
</dbReference>
<dbReference type="UniPathway" id="UPA00664"/>
<comment type="caution">
    <text evidence="8">The sequence shown here is derived from an EMBL/GenBank/DDBJ whole genome shotgun (WGS) entry which is preliminary data.</text>
</comment>
<comment type="function">
    <text evidence="7">Catalyzes the transfer of the diacylglyceryl group from phosphatidylglycerol to the sulfhydryl group of the N-terminal cysteine of a prolipoprotein, the first step in the formation of mature lipoproteins.</text>
</comment>
<dbReference type="InterPro" id="IPR023214">
    <property type="entry name" value="HAD_sf"/>
</dbReference>
<gene>
    <name evidence="7" type="primary">lgt</name>
    <name evidence="8" type="ORF">HNQ47_000484</name>
</gene>
<dbReference type="PROSITE" id="PS01311">
    <property type="entry name" value="LGT"/>
    <property type="match status" value="1"/>
</dbReference>
<dbReference type="Pfam" id="PF13419">
    <property type="entry name" value="HAD_2"/>
    <property type="match status" value="1"/>
</dbReference>
<dbReference type="GO" id="GO:0008961">
    <property type="term" value="F:phosphatidylglycerol-prolipoprotein diacylglyceryl transferase activity"/>
    <property type="evidence" value="ECO:0007669"/>
    <property type="project" value="UniProtKB-UniRule"/>
</dbReference>
<dbReference type="SFLD" id="SFLDS00003">
    <property type="entry name" value="Haloacid_Dehalogenase"/>
    <property type="match status" value="1"/>
</dbReference>
<keyword evidence="2 7" id="KW-1003">Cell membrane</keyword>
<dbReference type="PANTHER" id="PTHR30589:SF0">
    <property type="entry name" value="PHOSPHATIDYLGLYCEROL--PROLIPOPROTEIN DIACYLGLYCERYL TRANSFERASE"/>
    <property type="match status" value="1"/>
</dbReference>
<feature type="transmembrane region" description="Helical" evidence="7">
    <location>
        <begin position="114"/>
        <end position="132"/>
    </location>
</feature>
<feature type="transmembrane region" description="Helical" evidence="7">
    <location>
        <begin position="16"/>
        <end position="34"/>
    </location>
</feature>
<dbReference type="EMBL" id="JACHHK010000002">
    <property type="protein sequence ID" value="MBB5182465.1"/>
    <property type="molecule type" value="Genomic_DNA"/>
</dbReference>
<evidence type="ECO:0000313" key="8">
    <source>
        <dbReference type="EMBL" id="MBB5182465.1"/>
    </source>
</evidence>
<comment type="subcellular location">
    <subcellularLocation>
        <location evidence="7">Cell membrane</location>
        <topology evidence="7">Multi-pass membrane protein</topology>
    </subcellularLocation>
</comment>